<dbReference type="RefSeq" id="WP_035392542.1">
    <property type="nucleotide sequence ID" value="NZ_JXUW01000006.1"/>
</dbReference>
<evidence type="ECO:0000259" key="1">
    <source>
        <dbReference type="Pfam" id="PF00535"/>
    </source>
</evidence>
<reference evidence="2 3" key="1">
    <citation type="submission" date="2015-01" db="EMBL/GenBank/DDBJ databases">
        <title>Draft genome of the acidophilic iron oxidizer Ferrimicrobium acidiphilum strain T23.</title>
        <authorList>
            <person name="Poehlein A."/>
            <person name="Eisen S."/>
            <person name="Schloemann M."/>
            <person name="Johnson B.D."/>
            <person name="Daniel R."/>
            <person name="Muehling M."/>
        </authorList>
    </citation>
    <scope>NUCLEOTIDE SEQUENCE [LARGE SCALE GENOMIC DNA]</scope>
    <source>
        <strain evidence="2 3">T23</strain>
    </source>
</reference>
<proteinExistence type="predicted"/>
<sequence>MKPTNAAAVLIADKLHLFRTSRSFVFAERISQLTGMRDRALLKEIAELDQMLADPNKLAVWAASNGNARLRDLLDELASSKIYLIARSSSQITNALKLQLAEPTAYSELALLLRRSLEPEPIPFWDDNLEMALRANPYLGTEQPSVDVIVPVYGTWAYLNTAIIALARTVEVTFNLILVDDRSPEPVPTWLEHIPGVTVLRREANGGFAEACNTGARHARAPRLLLLNMDVQVQPDTVQHLMNRLDSSVDIGIVGGKLCYPNGMLQEAGGLVDAGGVVANLGYQQDPWHPDFNFVRQVDYVSGALLMTRTELYHELGGLSTEFGSGYFEDTDLCMRVRQLGHRVLYEPRAQAMHAGGGSFSEENKATLMSQNSALFFRKWESELKLSPRLRSQRRSTRPRVLVVDSTVPVPNRDSGSTDTFMLIRALRELDVDVAMYPIESSELDGVGAQELQGLGVEVLYHPYVDSPASAIKCIEPVDCIFLLRYPAGGRHIDAFRQAAPQAKIIFLPVDLHYLRQSRGLSLGLLNISDKDVLDMRSRELGAAESADEVWVLGENEANVLHAELPNQKIRIVPFFRSPPTASAAVLSFDGRADIGFIGNFEHPPNVDAVSWFIETIWREILAEEPDLKLVIAGSNISRAPRDIWCQVDNVEVVGWVPSEYDFLKTKLLSIAPLRFGAGIKGKVASSLLVGTPCVGTRVAFEGMNLSDDQVIVADDPEETVAAVLGILRNRERWSQLSKNGFERSRALWSYSAGHERLRAILNEMKLLPATGVDGSEAH</sequence>
<dbReference type="Gene3D" id="3.40.50.2000">
    <property type="entry name" value="Glycogen Phosphorylase B"/>
    <property type="match status" value="1"/>
</dbReference>
<protein>
    <submittedName>
        <fullName evidence="2">N-acetylglucosaminyl-diphospho-decaprenol L-rhamnosyltransferase</fullName>
        <ecNumber evidence="2">2.4.1.289</ecNumber>
    </submittedName>
</protein>
<dbReference type="AlphaFoldDB" id="A0A0D8FVD5"/>
<dbReference type="OrthoDB" id="7615426at2"/>
<dbReference type="InterPro" id="IPR001173">
    <property type="entry name" value="Glyco_trans_2-like"/>
</dbReference>
<organism evidence="2 3">
    <name type="scientific">Ferrimicrobium acidiphilum DSM 19497</name>
    <dbReference type="NCBI Taxonomy" id="1121877"/>
    <lineage>
        <taxon>Bacteria</taxon>
        <taxon>Bacillati</taxon>
        <taxon>Actinomycetota</taxon>
        <taxon>Acidimicrobiia</taxon>
        <taxon>Acidimicrobiales</taxon>
        <taxon>Acidimicrobiaceae</taxon>
        <taxon>Ferrimicrobium</taxon>
    </lineage>
</organism>
<dbReference type="GO" id="GO:0102096">
    <property type="term" value="F:decaprenyl-N-acetyl-alpha-D-glucosaminyl-pyrophosphate:dTDP-alpha-L-rhamnose rhamnosyltransferase activity"/>
    <property type="evidence" value="ECO:0007669"/>
    <property type="project" value="UniProtKB-EC"/>
</dbReference>
<dbReference type="SUPFAM" id="SSF53448">
    <property type="entry name" value="Nucleotide-diphospho-sugar transferases"/>
    <property type="match status" value="1"/>
</dbReference>
<dbReference type="InterPro" id="IPR029044">
    <property type="entry name" value="Nucleotide-diphossugar_trans"/>
</dbReference>
<dbReference type="eggNOG" id="COG1216">
    <property type="taxonomic scope" value="Bacteria"/>
</dbReference>
<dbReference type="GeneID" id="78372220"/>
<dbReference type="EC" id="2.4.1.289" evidence="2"/>
<dbReference type="Gene3D" id="3.90.550.10">
    <property type="entry name" value="Spore Coat Polysaccharide Biosynthesis Protein SpsA, Chain A"/>
    <property type="match status" value="1"/>
</dbReference>
<dbReference type="EMBL" id="JXUW01000006">
    <property type="protein sequence ID" value="KJE77243.1"/>
    <property type="molecule type" value="Genomic_DNA"/>
</dbReference>
<dbReference type="Pfam" id="PF13692">
    <property type="entry name" value="Glyco_trans_1_4"/>
    <property type="match status" value="1"/>
</dbReference>
<name>A0A0D8FVD5_9ACTN</name>
<gene>
    <name evidence="2" type="primary">wbbL3</name>
    <name evidence="2" type="ORF">FEAC_09550</name>
</gene>
<dbReference type="eggNOG" id="COG0438">
    <property type="taxonomic scope" value="Bacteria"/>
</dbReference>
<dbReference type="Proteomes" id="UP000032336">
    <property type="component" value="Unassembled WGS sequence"/>
</dbReference>
<dbReference type="PANTHER" id="PTHR43179:SF7">
    <property type="entry name" value="RHAMNOSYLTRANSFERASE WBBL"/>
    <property type="match status" value="1"/>
</dbReference>
<accession>A0A0D8FVD5</accession>
<dbReference type="STRING" id="1121877.FEAC_09550"/>
<comment type="caution">
    <text evidence="2">The sequence shown here is derived from an EMBL/GenBank/DDBJ whole genome shotgun (WGS) entry which is preliminary data.</text>
</comment>
<dbReference type="SUPFAM" id="SSF53756">
    <property type="entry name" value="UDP-Glycosyltransferase/glycogen phosphorylase"/>
    <property type="match status" value="1"/>
</dbReference>
<evidence type="ECO:0000313" key="2">
    <source>
        <dbReference type="EMBL" id="KJE77243.1"/>
    </source>
</evidence>
<feature type="domain" description="Glycosyltransferase 2-like" evidence="1">
    <location>
        <begin position="148"/>
        <end position="251"/>
    </location>
</feature>
<dbReference type="Pfam" id="PF00535">
    <property type="entry name" value="Glycos_transf_2"/>
    <property type="match status" value="1"/>
</dbReference>
<dbReference type="PANTHER" id="PTHR43179">
    <property type="entry name" value="RHAMNOSYLTRANSFERASE WBBL"/>
    <property type="match status" value="1"/>
</dbReference>
<dbReference type="CDD" id="cd04186">
    <property type="entry name" value="GT_2_like_c"/>
    <property type="match status" value="1"/>
</dbReference>
<keyword evidence="3" id="KW-1185">Reference proteome</keyword>
<keyword evidence="2" id="KW-0808">Transferase</keyword>
<evidence type="ECO:0000313" key="3">
    <source>
        <dbReference type="Proteomes" id="UP000032336"/>
    </source>
</evidence>
<keyword evidence="2" id="KW-0328">Glycosyltransferase</keyword>